<keyword evidence="3" id="KW-1185">Reference proteome</keyword>
<evidence type="ECO:0000256" key="1">
    <source>
        <dbReference type="SAM" id="MobiDB-lite"/>
    </source>
</evidence>
<dbReference type="InParanoid" id="A0LF29"/>
<proteinExistence type="predicted"/>
<organism evidence="2 3">
    <name type="scientific">Syntrophobacter fumaroxidans (strain DSM 10017 / MPOB)</name>
    <dbReference type="NCBI Taxonomy" id="335543"/>
    <lineage>
        <taxon>Bacteria</taxon>
        <taxon>Pseudomonadati</taxon>
        <taxon>Thermodesulfobacteriota</taxon>
        <taxon>Syntrophobacteria</taxon>
        <taxon>Syntrophobacterales</taxon>
        <taxon>Syntrophobacteraceae</taxon>
        <taxon>Syntrophobacter</taxon>
    </lineage>
</organism>
<dbReference type="HOGENOM" id="CLU_1937093_0_0_7"/>
<protein>
    <submittedName>
        <fullName evidence="2">Uncharacterized protein</fullName>
    </submittedName>
</protein>
<accession>A0LF29</accession>
<reference evidence="2 3" key="1">
    <citation type="submission" date="2006-10" db="EMBL/GenBank/DDBJ databases">
        <title>Complete sequence of Syntrophobacter fumaroxidans MPOB.</title>
        <authorList>
            <consortium name="US DOE Joint Genome Institute"/>
            <person name="Copeland A."/>
            <person name="Lucas S."/>
            <person name="Lapidus A."/>
            <person name="Barry K."/>
            <person name="Detter J.C."/>
            <person name="Glavina del Rio T."/>
            <person name="Hammon N."/>
            <person name="Israni S."/>
            <person name="Pitluck S."/>
            <person name="Goltsman E.G."/>
            <person name="Martinez M."/>
            <person name="Schmutz J."/>
            <person name="Larimer F."/>
            <person name="Land M."/>
            <person name="Hauser L."/>
            <person name="Kyrpides N."/>
            <person name="Kim E."/>
            <person name="Boone D.R."/>
            <person name="Brockman F."/>
            <person name="Culley D."/>
            <person name="Ferry J."/>
            <person name="Gunsalus R."/>
            <person name="McInerney M.J."/>
            <person name="Morrison M."/>
            <person name="Plugge C."/>
            <person name="Rohlin L."/>
            <person name="Scholten J."/>
            <person name="Sieber J."/>
            <person name="Stams A.J.M."/>
            <person name="Worm P."/>
            <person name="Henstra A.M."/>
            <person name="Richardson P."/>
        </authorList>
    </citation>
    <scope>NUCLEOTIDE SEQUENCE [LARGE SCALE GENOMIC DNA]</scope>
    <source>
        <strain evidence="3">DSM 10017 / MPOB</strain>
    </source>
</reference>
<dbReference type="Proteomes" id="UP000001784">
    <property type="component" value="Chromosome"/>
</dbReference>
<evidence type="ECO:0000313" key="2">
    <source>
        <dbReference type="EMBL" id="ABK16031.1"/>
    </source>
</evidence>
<gene>
    <name evidence="2" type="ordered locus">Sfum_0331</name>
</gene>
<dbReference type="KEGG" id="sfu:Sfum_0331"/>
<evidence type="ECO:0000313" key="3">
    <source>
        <dbReference type="Proteomes" id="UP000001784"/>
    </source>
</evidence>
<sequence>MFRAIGITLRHFARLGGRARLSSTAIARDDRTIAKALQVSPKGFAFRRVACLRINFNPSPDSLIGASASMFMPPPLPGGSPVAAHHPRPWLHRNGRICCGFKTFRMQNAMNKKARRNQEKGAANTCEKTG</sequence>
<dbReference type="AlphaFoldDB" id="A0LF29"/>
<dbReference type="EMBL" id="CP000478">
    <property type="protein sequence ID" value="ABK16031.1"/>
    <property type="molecule type" value="Genomic_DNA"/>
</dbReference>
<name>A0LF29_SYNFM</name>
<feature type="region of interest" description="Disordered" evidence="1">
    <location>
        <begin position="111"/>
        <end position="130"/>
    </location>
</feature>